<reference evidence="8" key="1">
    <citation type="journal article" date="2019" name="bioRxiv">
        <title>The Genome of the Zebra Mussel, Dreissena polymorpha: A Resource for Invasive Species Research.</title>
        <authorList>
            <person name="McCartney M.A."/>
            <person name="Auch B."/>
            <person name="Kono T."/>
            <person name="Mallez S."/>
            <person name="Zhang Y."/>
            <person name="Obille A."/>
            <person name="Becker A."/>
            <person name="Abrahante J.E."/>
            <person name="Garbe J."/>
            <person name="Badalamenti J.P."/>
            <person name="Herman A."/>
            <person name="Mangelson H."/>
            <person name="Liachko I."/>
            <person name="Sullivan S."/>
            <person name="Sone E.D."/>
            <person name="Koren S."/>
            <person name="Silverstein K.A.T."/>
            <person name="Beckman K.B."/>
            <person name="Gohl D.M."/>
        </authorList>
    </citation>
    <scope>NUCLEOTIDE SEQUENCE</scope>
    <source>
        <strain evidence="8">Duluth1</strain>
        <tissue evidence="8">Whole animal</tissue>
    </source>
</reference>
<keyword evidence="2 6" id="KW-0808">Transferase</keyword>
<dbReference type="Gene3D" id="3.90.228.10">
    <property type="match status" value="1"/>
</dbReference>
<dbReference type="InterPro" id="IPR012317">
    <property type="entry name" value="Poly(ADP-ribose)pol_cat_dom"/>
</dbReference>
<dbReference type="Proteomes" id="UP000828390">
    <property type="component" value="Unassembled WGS sequence"/>
</dbReference>
<evidence type="ECO:0000256" key="4">
    <source>
        <dbReference type="ARBA" id="ARBA00023027"/>
    </source>
</evidence>
<dbReference type="PANTHER" id="PTHR21328">
    <property type="entry name" value="POLY ADP-RIBOSE POLYMERASE FAMILY, MEMBER PARP"/>
    <property type="match status" value="1"/>
</dbReference>
<dbReference type="GO" id="GO:0016779">
    <property type="term" value="F:nucleotidyltransferase activity"/>
    <property type="evidence" value="ECO:0007669"/>
    <property type="project" value="UniProtKB-KW"/>
</dbReference>
<dbReference type="AlphaFoldDB" id="A0A9D4F733"/>
<keyword evidence="9" id="KW-1185">Reference proteome</keyword>
<evidence type="ECO:0000313" key="9">
    <source>
        <dbReference type="Proteomes" id="UP000828390"/>
    </source>
</evidence>
<evidence type="ECO:0000256" key="5">
    <source>
        <dbReference type="ARBA" id="ARBA00024347"/>
    </source>
</evidence>
<evidence type="ECO:0000256" key="2">
    <source>
        <dbReference type="ARBA" id="ARBA00022679"/>
    </source>
</evidence>
<keyword evidence="4 6" id="KW-0520">NAD</keyword>
<keyword evidence="3" id="KW-0548">Nucleotidyltransferase</keyword>
<protein>
    <recommendedName>
        <fullName evidence="6">Poly [ADP-ribose] polymerase</fullName>
        <shortName evidence="6">PARP</shortName>
        <ecNumber evidence="6">2.4.2.-</ecNumber>
    </recommendedName>
</protein>
<comment type="similarity">
    <text evidence="5">Belongs to the ARTD/PARP family.</text>
</comment>
<evidence type="ECO:0000256" key="6">
    <source>
        <dbReference type="RuleBase" id="RU362114"/>
    </source>
</evidence>
<dbReference type="SUPFAM" id="SSF56399">
    <property type="entry name" value="ADP-ribosylation"/>
    <property type="match status" value="1"/>
</dbReference>
<organism evidence="8 9">
    <name type="scientific">Dreissena polymorpha</name>
    <name type="common">Zebra mussel</name>
    <name type="synonym">Mytilus polymorpha</name>
    <dbReference type="NCBI Taxonomy" id="45954"/>
    <lineage>
        <taxon>Eukaryota</taxon>
        <taxon>Metazoa</taxon>
        <taxon>Spiralia</taxon>
        <taxon>Lophotrochozoa</taxon>
        <taxon>Mollusca</taxon>
        <taxon>Bivalvia</taxon>
        <taxon>Autobranchia</taxon>
        <taxon>Heteroconchia</taxon>
        <taxon>Euheterodonta</taxon>
        <taxon>Imparidentia</taxon>
        <taxon>Neoheterodontei</taxon>
        <taxon>Myida</taxon>
        <taxon>Dreissenoidea</taxon>
        <taxon>Dreissenidae</taxon>
        <taxon>Dreissena</taxon>
    </lineage>
</organism>
<reference evidence="8" key="2">
    <citation type="submission" date="2020-11" db="EMBL/GenBank/DDBJ databases">
        <authorList>
            <person name="McCartney M.A."/>
            <person name="Auch B."/>
            <person name="Kono T."/>
            <person name="Mallez S."/>
            <person name="Becker A."/>
            <person name="Gohl D.M."/>
            <person name="Silverstein K.A.T."/>
            <person name="Koren S."/>
            <person name="Bechman K.B."/>
            <person name="Herman A."/>
            <person name="Abrahante J.E."/>
            <person name="Garbe J."/>
        </authorList>
    </citation>
    <scope>NUCLEOTIDE SEQUENCE</scope>
    <source>
        <strain evidence="8">Duluth1</strain>
        <tissue evidence="8">Whole animal</tissue>
    </source>
</reference>
<keyword evidence="1 6" id="KW-0328">Glycosyltransferase</keyword>
<dbReference type="PROSITE" id="PS51059">
    <property type="entry name" value="PARP_CATALYTIC"/>
    <property type="match status" value="1"/>
</dbReference>
<evidence type="ECO:0000259" key="7">
    <source>
        <dbReference type="PROSITE" id="PS51059"/>
    </source>
</evidence>
<proteinExistence type="inferred from homology"/>
<dbReference type="GO" id="GO:0003950">
    <property type="term" value="F:NAD+ poly-ADP-ribosyltransferase activity"/>
    <property type="evidence" value="ECO:0007669"/>
    <property type="project" value="UniProtKB-UniRule"/>
</dbReference>
<dbReference type="Pfam" id="PF00644">
    <property type="entry name" value="PARP"/>
    <property type="match status" value="1"/>
</dbReference>
<accession>A0A9D4F733</accession>
<evidence type="ECO:0000256" key="3">
    <source>
        <dbReference type="ARBA" id="ARBA00022695"/>
    </source>
</evidence>
<dbReference type="InterPro" id="IPR051838">
    <property type="entry name" value="ARTD_PARP"/>
</dbReference>
<comment type="caution">
    <text evidence="8">The sequence shown here is derived from an EMBL/GenBank/DDBJ whole genome shotgun (WGS) entry which is preliminary data.</text>
</comment>
<feature type="domain" description="PARP catalytic" evidence="7">
    <location>
        <begin position="1"/>
        <end position="218"/>
    </location>
</feature>
<dbReference type="EMBL" id="JAIWYP010000007">
    <property type="protein sequence ID" value="KAH3792133.1"/>
    <property type="molecule type" value="Genomic_DNA"/>
</dbReference>
<dbReference type="EC" id="2.4.2.-" evidence="6"/>
<gene>
    <name evidence="8" type="ORF">DPMN_145624</name>
</gene>
<sequence>MDKMIGKSASLKRDMDATNPFMYPFLQWIITSNRSHTVKLPQDKQLPFMNTPHQFLLISSPPAKEMVFQAAKQQYDSTFAFHGSAIENWHSIIRQWLINASGTKFQVNGAAYGHGIYLSPNASTSMSYSRMMCTPKDKKSKTEGSRFLSGDNITCIAICEVVLGKNLKKNDSIWVMPNPDYVCTRFLCVYENGTAPDSSVVTTDRKIFDQLRQACVSI</sequence>
<evidence type="ECO:0000313" key="8">
    <source>
        <dbReference type="EMBL" id="KAH3792133.1"/>
    </source>
</evidence>
<evidence type="ECO:0000256" key="1">
    <source>
        <dbReference type="ARBA" id="ARBA00022676"/>
    </source>
</evidence>
<name>A0A9D4F733_DREPO</name>